<reference evidence="1 2" key="1">
    <citation type="submission" date="2024-04" db="EMBL/GenBank/DDBJ databases">
        <authorList>
            <consortium name="Genoscope - CEA"/>
            <person name="William W."/>
        </authorList>
    </citation>
    <scope>NUCLEOTIDE SEQUENCE [LARGE SCALE GENOMIC DNA]</scope>
</reference>
<name>A0AAV2HLY6_LYMST</name>
<sequence length="168" mass="21961">SQTCSNQLHGPGFDYKNEHIHHSSCPRPALSQRPWLIWWLRLGRLRGSRRSRRPWGSRRSWGSWRSRLWRSWGSRRFRRRHRTWWRHRWRHWNRWRHRCRHRWRHRWRYRNRWRHRNRWRPWSRRWSRVWRPRQIRIRGSRIWQRILLSITPSSGSHRNYSYAGRFEK</sequence>
<feature type="non-terminal residue" evidence="1">
    <location>
        <position position="1"/>
    </location>
</feature>
<dbReference type="AlphaFoldDB" id="A0AAV2HLY6"/>
<dbReference type="Proteomes" id="UP001497497">
    <property type="component" value="Unassembled WGS sequence"/>
</dbReference>
<comment type="caution">
    <text evidence="1">The sequence shown here is derived from an EMBL/GenBank/DDBJ whole genome shotgun (WGS) entry which is preliminary data.</text>
</comment>
<dbReference type="EMBL" id="CAXITT010000134">
    <property type="protein sequence ID" value="CAL1533108.1"/>
    <property type="molecule type" value="Genomic_DNA"/>
</dbReference>
<evidence type="ECO:0000313" key="1">
    <source>
        <dbReference type="EMBL" id="CAL1533108.1"/>
    </source>
</evidence>
<organism evidence="1 2">
    <name type="scientific">Lymnaea stagnalis</name>
    <name type="common">Great pond snail</name>
    <name type="synonym">Helix stagnalis</name>
    <dbReference type="NCBI Taxonomy" id="6523"/>
    <lineage>
        <taxon>Eukaryota</taxon>
        <taxon>Metazoa</taxon>
        <taxon>Spiralia</taxon>
        <taxon>Lophotrochozoa</taxon>
        <taxon>Mollusca</taxon>
        <taxon>Gastropoda</taxon>
        <taxon>Heterobranchia</taxon>
        <taxon>Euthyneura</taxon>
        <taxon>Panpulmonata</taxon>
        <taxon>Hygrophila</taxon>
        <taxon>Lymnaeoidea</taxon>
        <taxon>Lymnaeidae</taxon>
        <taxon>Lymnaea</taxon>
    </lineage>
</organism>
<proteinExistence type="predicted"/>
<gene>
    <name evidence="1" type="ORF">GSLYS_00007126001</name>
</gene>
<evidence type="ECO:0000313" key="2">
    <source>
        <dbReference type="Proteomes" id="UP001497497"/>
    </source>
</evidence>
<protein>
    <submittedName>
        <fullName evidence="1">Uncharacterized protein</fullName>
    </submittedName>
</protein>
<accession>A0AAV2HLY6</accession>
<keyword evidence="2" id="KW-1185">Reference proteome</keyword>